<keyword evidence="7" id="KW-1185">Reference proteome</keyword>
<dbReference type="EC" id="1.15.1.1" evidence="2"/>
<comment type="caution">
    <text evidence="6">The sequence shown here is derived from an EMBL/GenBank/DDBJ whole genome shotgun (WGS) entry which is preliminary data.</text>
</comment>
<comment type="similarity">
    <text evidence="1 2">Belongs to the Cu-Zn superoxide dismutase family.</text>
</comment>
<dbReference type="InterPro" id="IPR036423">
    <property type="entry name" value="SOD-like_Cu/Zn_dom_sf"/>
</dbReference>
<feature type="signal peptide" evidence="4">
    <location>
        <begin position="1"/>
        <end position="22"/>
    </location>
</feature>
<dbReference type="SUPFAM" id="SSF49329">
    <property type="entry name" value="Cu,Zn superoxide dismutase-like"/>
    <property type="match status" value="1"/>
</dbReference>
<keyword evidence="4" id="KW-0732">Signal</keyword>
<dbReference type="AlphaFoldDB" id="A0A4R3LK79"/>
<proteinExistence type="inferred from homology"/>
<feature type="compositionally biased region" description="Pro residues" evidence="3">
    <location>
        <begin position="181"/>
        <end position="190"/>
    </location>
</feature>
<dbReference type="PRINTS" id="PR00068">
    <property type="entry name" value="CUZNDISMTASE"/>
</dbReference>
<feature type="region of interest" description="Disordered" evidence="3">
    <location>
        <begin position="178"/>
        <end position="207"/>
    </location>
</feature>
<dbReference type="GO" id="GO:0005507">
    <property type="term" value="F:copper ion binding"/>
    <property type="evidence" value="ECO:0007669"/>
    <property type="project" value="InterPro"/>
</dbReference>
<protein>
    <recommendedName>
        <fullName evidence="2">Superoxide dismutase [Cu-Zn]</fullName>
        <ecNumber evidence="2">1.15.1.1</ecNumber>
    </recommendedName>
</protein>
<dbReference type="Proteomes" id="UP000294599">
    <property type="component" value="Unassembled WGS sequence"/>
</dbReference>
<evidence type="ECO:0000256" key="2">
    <source>
        <dbReference type="RuleBase" id="RU000393"/>
    </source>
</evidence>
<dbReference type="Gene3D" id="2.60.40.200">
    <property type="entry name" value="Superoxide dismutase, copper/zinc binding domain"/>
    <property type="match status" value="1"/>
</dbReference>
<organism evidence="6 7">
    <name type="scientific">Pseudofulvimonas gallinarii</name>
    <dbReference type="NCBI Taxonomy" id="634155"/>
    <lineage>
        <taxon>Bacteria</taxon>
        <taxon>Pseudomonadati</taxon>
        <taxon>Pseudomonadota</taxon>
        <taxon>Gammaproteobacteria</taxon>
        <taxon>Lysobacterales</taxon>
        <taxon>Rhodanobacteraceae</taxon>
        <taxon>Pseudofulvimonas</taxon>
    </lineage>
</organism>
<keyword evidence="2" id="KW-0479">Metal-binding</keyword>
<evidence type="ECO:0000313" key="7">
    <source>
        <dbReference type="Proteomes" id="UP000294599"/>
    </source>
</evidence>
<dbReference type="Pfam" id="PF00080">
    <property type="entry name" value="Sod_Cu"/>
    <property type="match status" value="1"/>
</dbReference>
<reference evidence="6 7" key="1">
    <citation type="submission" date="2019-03" db="EMBL/GenBank/DDBJ databases">
        <title>Genomic Encyclopedia of Type Strains, Phase IV (KMG-IV): sequencing the most valuable type-strain genomes for metagenomic binning, comparative biology and taxonomic classification.</title>
        <authorList>
            <person name="Goeker M."/>
        </authorList>
    </citation>
    <scope>NUCLEOTIDE SEQUENCE [LARGE SCALE GENOMIC DNA]</scope>
    <source>
        <strain evidence="6 7">DSM 21944</strain>
    </source>
</reference>
<dbReference type="PANTHER" id="PTHR10003">
    <property type="entry name" value="SUPEROXIDE DISMUTASE CU-ZN -RELATED"/>
    <property type="match status" value="1"/>
</dbReference>
<evidence type="ECO:0000313" key="6">
    <source>
        <dbReference type="EMBL" id="TCT00261.1"/>
    </source>
</evidence>
<evidence type="ECO:0000256" key="4">
    <source>
        <dbReference type="SAM" id="SignalP"/>
    </source>
</evidence>
<dbReference type="InterPro" id="IPR001424">
    <property type="entry name" value="SOD_Cu_Zn_dom"/>
</dbReference>
<dbReference type="PROSITE" id="PS00332">
    <property type="entry name" value="SOD_CU_ZN_2"/>
    <property type="match status" value="1"/>
</dbReference>
<gene>
    <name evidence="6" type="ORF">EDC25_10329</name>
</gene>
<evidence type="ECO:0000259" key="5">
    <source>
        <dbReference type="Pfam" id="PF00080"/>
    </source>
</evidence>
<dbReference type="EMBL" id="SMAF01000003">
    <property type="protein sequence ID" value="TCT00261.1"/>
    <property type="molecule type" value="Genomic_DNA"/>
</dbReference>
<feature type="region of interest" description="Disordered" evidence="3">
    <location>
        <begin position="90"/>
        <end position="115"/>
    </location>
</feature>
<keyword evidence="2" id="KW-0862">Zinc</keyword>
<evidence type="ECO:0000256" key="1">
    <source>
        <dbReference type="ARBA" id="ARBA00010457"/>
    </source>
</evidence>
<keyword evidence="2" id="KW-0560">Oxidoreductase</keyword>
<sequence>MRIAVLLPLSLASLGLAGTLSAQQVPAEKPQINRVTVELASASGQRATGTIVLSPDNHGLHLTGTVRGLKANSEHGFHVHENGDCSAADASSAGAHFNPAGSDHGRHGQGAHHAGDLPNIKANAQGEATVDLHVTGLTLGDGGRFDILDRALVVHADADDYTSQPAGNAGSRIACGVITRPEPPQLPAPPATEGEEAAETTADTPAN</sequence>
<dbReference type="PROSITE" id="PS00087">
    <property type="entry name" value="SOD_CU_ZN_1"/>
    <property type="match status" value="1"/>
</dbReference>
<feature type="domain" description="Superoxide dismutase copper/zinc binding" evidence="5">
    <location>
        <begin position="48"/>
        <end position="178"/>
    </location>
</feature>
<accession>A0A4R3LK79</accession>
<comment type="cofactor">
    <cofactor evidence="2">
        <name>Cu cation</name>
        <dbReference type="ChEBI" id="CHEBI:23378"/>
    </cofactor>
    <text evidence="2">Binds 1 copper ion per subunit.</text>
</comment>
<name>A0A4R3LK79_9GAMM</name>
<dbReference type="GO" id="GO:0004784">
    <property type="term" value="F:superoxide dismutase activity"/>
    <property type="evidence" value="ECO:0007669"/>
    <property type="project" value="UniProtKB-EC"/>
</dbReference>
<dbReference type="OrthoDB" id="5431326at2"/>
<comment type="catalytic activity">
    <reaction evidence="2">
        <text>2 superoxide + 2 H(+) = H2O2 + O2</text>
        <dbReference type="Rhea" id="RHEA:20696"/>
        <dbReference type="ChEBI" id="CHEBI:15378"/>
        <dbReference type="ChEBI" id="CHEBI:15379"/>
        <dbReference type="ChEBI" id="CHEBI:16240"/>
        <dbReference type="ChEBI" id="CHEBI:18421"/>
        <dbReference type="EC" id="1.15.1.1"/>
    </reaction>
</comment>
<feature type="chain" id="PRO_5030099322" description="Superoxide dismutase [Cu-Zn]" evidence="4">
    <location>
        <begin position="23"/>
        <end position="207"/>
    </location>
</feature>
<dbReference type="InterPro" id="IPR024134">
    <property type="entry name" value="SOD_Cu/Zn_/chaperone"/>
</dbReference>
<comment type="function">
    <text evidence="2">Destroys radicals which are normally produced within the cells and which are toxic to biological systems.</text>
</comment>
<dbReference type="InterPro" id="IPR018152">
    <property type="entry name" value="SOD_Cu/Zn_BS"/>
</dbReference>
<evidence type="ECO:0000256" key="3">
    <source>
        <dbReference type="SAM" id="MobiDB-lite"/>
    </source>
</evidence>
<keyword evidence="2" id="KW-0186">Copper</keyword>
<comment type="cofactor">
    <cofactor evidence="2">
        <name>Zn(2+)</name>
        <dbReference type="ChEBI" id="CHEBI:29105"/>
    </cofactor>
    <text evidence="2">Binds 1 zinc ion per subunit.</text>
</comment>
<dbReference type="RefSeq" id="WP_123522739.1">
    <property type="nucleotide sequence ID" value="NZ_JBHLWF010000007.1"/>
</dbReference>
<dbReference type="CDD" id="cd00305">
    <property type="entry name" value="Cu-Zn_Superoxide_Dismutase"/>
    <property type="match status" value="1"/>
</dbReference>